<dbReference type="Proteomes" id="UP000005459">
    <property type="component" value="Unassembled WGS sequence"/>
</dbReference>
<dbReference type="AlphaFoldDB" id="F9U6Z8"/>
<dbReference type="STRING" id="768671.ThimaDRAFT_0700"/>
<keyword evidence="2" id="KW-1185">Reference proteome</keyword>
<dbReference type="InterPro" id="IPR021327">
    <property type="entry name" value="DUF2934"/>
</dbReference>
<dbReference type="eggNOG" id="ENOG5033A13">
    <property type="taxonomic scope" value="Bacteria"/>
</dbReference>
<evidence type="ECO:0008006" key="3">
    <source>
        <dbReference type="Google" id="ProtNLM"/>
    </source>
</evidence>
<sequence>MIEIAAYYLAECRGFAPGGAEADWLCAEQAINAIIADRRADRTDGASAHRGGHPDDVVEGIRNALKLSGGLSG</sequence>
<evidence type="ECO:0000313" key="2">
    <source>
        <dbReference type="Proteomes" id="UP000005459"/>
    </source>
</evidence>
<proteinExistence type="predicted"/>
<evidence type="ECO:0000313" key="1">
    <source>
        <dbReference type="EMBL" id="EGV20024.1"/>
    </source>
</evidence>
<dbReference type="EMBL" id="AFWV01000002">
    <property type="protein sequence ID" value="EGV20024.1"/>
    <property type="molecule type" value="Genomic_DNA"/>
</dbReference>
<accession>F9U6Z8</accession>
<reference evidence="1 2" key="1">
    <citation type="submission" date="2011-06" db="EMBL/GenBank/DDBJ databases">
        <title>The draft genome of Thiocapsa marina 5811.</title>
        <authorList>
            <consortium name="US DOE Joint Genome Institute (JGI-PGF)"/>
            <person name="Lucas S."/>
            <person name="Han J."/>
            <person name="Cheng J.-F."/>
            <person name="Goodwin L."/>
            <person name="Pitluck S."/>
            <person name="Peters L."/>
            <person name="Land M.L."/>
            <person name="Hauser L."/>
            <person name="Vogl K."/>
            <person name="Liu Z."/>
            <person name="Imhoff J."/>
            <person name="Thiel V."/>
            <person name="Frigaard N.-U."/>
            <person name="Bryant D."/>
            <person name="Woyke T.J."/>
        </authorList>
    </citation>
    <scope>NUCLEOTIDE SEQUENCE [LARGE SCALE GENOMIC DNA]</scope>
    <source>
        <strain evidence="1 2">5811</strain>
    </source>
</reference>
<organism evidence="1 2">
    <name type="scientific">Thiocapsa marina 5811</name>
    <dbReference type="NCBI Taxonomy" id="768671"/>
    <lineage>
        <taxon>Bacteria</taxon>
        <taxon>Pseudomonadati</taxon>
        <taxon>Pseudomonadota</taxon>
        <taxon>Gammaproteobacteria</taxon>
        <taxon>Chromatiales</taxon>
        <taxon>Chromatiaceae</taxon>
        <taxon>Thiocapsa</taxon>
    </lineage>
</organism>
<name>F9U6Z8_9GAMM</name>
<dbReference type="Pfam" id="PF11154">
    <property type="entry name" value="DUF2934"/>
    <property type="match status" value="1"/>
</dbReference>
<protein>
    <recommendedName>
        <fullName evidence="3">DUF2934 domain-containing protein</fullName>
    </recommendedName>
</protein>
<gene>
    <name evidence="1" type="ORF">ThimaDRAFT_0700</name>
</gene>